<dbReference type="AlphaFoldDB" id="A0A7H8NJS9"/>
<gene>
    <name evidence="1" type="ORF">HUT08_27240</name>
</gene>
<dbReference type="EMBL" id="CP054929">
    <property type="protein sequence ID" value="QKW54811.1"/>
    <property type="molecule type" value="Genomic_DNA"/>
</dbReference>
<proteinExistence type="predicted"/>
<dbReference type="Proteomes" id="UP000509303">
    <property type="component" value="Chromosome"/>
</dbReference>
<evidence type="ECO:0000313" key="1">
    <source>
        <dbReference type="EMBL" id="QKW54811.1"/>
    </source>
</evidence>
<name>A0A7H8NJS9_9ACTN</name>
<reference evidence="1 2" key="1">
    <citation type="submission" date="2020-06" db="EMBL/GenBank/DDBJ databases">
        <title>Genome mining for natural products.</title>
        <authorList>
            <person name="Zhang B."/>
            <person name="Shi J."/>
            <person name="Ge H."/>
        </authorList>
    </citation>
    <scope>NUCLEOTIDE SEQUENCE [LARGE SCALE GENOMIC DNA]</scope>
    <source>
        <strain evidence="1 2">NA00687</strain>
    </source>
</reference>
<sequence length="150" mass="16039">MAILLLSAVGCSDSDEPAAPAVPTPSARAVTFCKALHKELPTKVDGLDQRETEPASEFTAVWGKPAVQLRCGVPRPDVLTPGSEHYNPLADSVDVNGVGWLLEKQPDGYRFTTTLRKAYVEVTVPSKYAPEINPLTDLADAVKKTIPAGI</sequence>
<evidence type="ECO:0000313" key="2">
    <source>
        <dbReference type="Proteomes" id="UP000509303"/>
    </source>
</evidence>
<dbReference type="InterPro" id="IPR021903">
    <property type="entry name" value="DUF3515"/>
</dbReference>
<accession>A0A7H8NJS9</accession>
<organism evidence="1 2">
    <name type="scientific">Streptomyces buecherae</name>
    <dbReference type="NCBI Taxonomy" id="2763006"/>
    <lineage>
        <taxon>Bacteria</taxon>
        <taxon>Bacillati</taxon>
        <taxon>Actinomycetota</taxon>
        <taxon>Actinomycetes</taxon>
        <taxon>Kitasatosporales</taxon>
        <taxon>Streptomycetaceae</taxon>
        <taxon>Streptomyces</taxon>
    </lineage>
</organism>
<dbReference type="Pfam" id="PF12028">
    <property type="entry name" value="DUF3515"/>
    <property type="match status" value="1"/>
</dbReference>
<keyword evidence="2" id="KW-1185">Reference proteome</keyword>
<protein>
    <submittedName>
        <fullName evidence="1">DUF3515 domain-containing protein</fullName>
    </submittedName>
</protein>